<evidence type="ECO:0000256" key="7">
    <source>
        <dbReference type="ARBA" id="ARBA00022741"/>
    </source>
</evidence>
<dbReference type="InterPro" id="IPR035655">
    <property type="entry name" value="U5-116kDa_C"/>
</dbReference>
<proteinExistence type="predicted"/>
<dbReference type="SMART" id="SM00889">
    <property type="entry name" value="EFG_IV"/>
    <property type="match status" value="1"/>
</dbReference>
<dbReference type="CDD" id="cd16264">
    <property type="entry name" value="snRNP_III"/>
    <property type="match status" value="1"/>
</dbReference>
<evidence type="ECO:0000313" key="18">
    <source>
        <dbReference type="Proteomes" id="UP000243498"/>
    </source>
</evidence>
<dbReference type="OrthoDB" id="364892at2759"/>
<dbReference type="GO" id="GO:0005840">
    <property type="term" value="C:ribosome"/>
    <property type="evidence" value="ECO:0007669"/>
    <property type="project" value="UniProtKB-KW"/>
</dbReference>
<dbReference type="PRINTS" id="PR00315">
    <property type="entry name" value="ELONGATNFCT"/>
</dbReference>
<dbReference type="GO" id="GO:0000398">
    <property type="term" value="P:mRNA splicing, via spliceosome"/>
    <property type="evidence" value="ECO:0007669"/>
    <property type="project" value="TreeGrafter"/>
</dbReference>
<dbReference type="SUPFAM" id="SSF52540">
    <property type="entry name" value="P-loop containing nucleoside triphosphate hydrolases"/>
    <property type="match status" value="1"/>
</dbReference>
<dbReference type="Gene3D" id="3.30.230.10">
    <property type="match status" value="1"/>
</dbReference>
<evidence type="ECO:0000256" key="14">
    <source>
        <dbReference type="ARBA" id="ARBA00045974"/>
    </source>
</evidence>
<dbReference type="InterPro" id="IPR031950">
    <property type="entry name" value="EFTUD2_N"/>
</dbReference>
<evidence type="ECO:0000259" key="16">
    <source>
        <dbReference type="PROSITE" id="PS51722"/>
    </source>
</evidence>
<dbReference type="PROSITE" id="PS51722">
    <property type="entry name" value="G_TR_2"/>
    <property type="match status" value="1"/>
</dbReference>
<dbReference type="CDD" id="cd04167">
    <property type="entry name" value="Snu114p"/>
    <property type="match status" value="1"/>
</dbReference>
<keyword evidence="17" id="KW-0689">Ribosomal protein</keyword>
<organism evidence="17 18">
    <name type="scientific">Metarhizium rileyi (strain RCEF 4871)</name>
    <name type="common">Nomuraea rileyi</name>
    <dbReference type="NCBI Taxonomy" id="1649241"/>
    <lineage>
        <taxon>Eukaryota</taxon>
        <taxon>Fungi</taxon>
        <taxon>Dikarya</taxon>
        <taxon>Ascomycota</taxon>
        <taxon>Pezizomycotina</taxon>
        <taxon>Sordariomycetes</taxon>
        <taxon>Hypocreomycetidae</taxon>
        <taxon>Hypocreales</taxon>
        <taxon>Clavicipitaceae</taxon>
        <taxon>Metarhizium</taxon>
    </lineage>
</organism>
<keyword evidence="11" id="KW-0539">Nucleus</keyword>
<dbReference type="FunFam" id="3.90.1430.10:FF:000001">
    <property type="entry name" value="116 kDa U5 small nuclear ribonucleoprotein component"/>
    <property type="match status" value="1"/>
</dbReference>
<dbReference type="GO" id="GO:0006412">
    <property type="term" value="P:translation"/>
    <property type="evidence" value="ECO:0007669"/>
    <property type="project" value="UniProtKB-KW"/>
</dbReference>
<comment type="subcellular location">
    <subcellularLocation>
        <location evidence="2">Cytoplasm</location>
    </subcellularLocation>
    <subcellularLocation>
        <location evidence="1">Nucleus</location>
    </subcellularLocation>
</comment>
<evidence type="ECO:0000256" key="13">
    <source>
        <dbReference type="ARBA" id="ARBA00031432"/>
    </source>
</evidence>
<keyword evidence="10" id="KW-0508">mRNA splicing</keyword>
<dbReference type="Proteomes" id="UP000243498">
    <property type="component" value="Unassembled WGS sequence"/>
</dbReference>
<dbReference type="GO" id="GO:0003924">
    <property type="term" value="F:GTPase activity"/>
    <property type="evidence" value="ECO:0007669"/>
    <property type="project" value="InterPro"/>
</dbReference>
<dbReference type="Pfam" id="PF16004">
    <property type="entry name" value="EFTUD2"/>
    <property type="match status" value="1"/>
</dbReference>
<dbReference type="FunFam" id="2.40.30.10:FF:000029">
    <property type="entry name" value="116 kDa U5 small nuclear ribonucleoprotein component"/>
    <property type="match status" value="1"/>
</dbReference>
<dbReference type="OMA" id="YIFRPIR"/>
<dbReference type="Gene3D" id="3.40.50.300">
    <property type="entry name" value="P-loop containing nucleotide triphosphate hydrolases"/>
    <property type="match status" value="1"/>
</dbReference>
<dbReference type="SUPFAM" id="SSF54211">
    <property type="entry name" value="Ribosomal protein S5 domain 2-like"/>
    <property type="match status" value="1"/>
</dbReference>
<dbReference type="AlphaFoldDB" id="A0A167C197"/>
<dbReference type="Pfam" id="PF14492">
    <property type="entry name" value="EFG_III"/>
    <property type="match status" value="1"/>
</dbReference>
<dbReference type="GO" id="GO:0030623">
    <property type="term" value="F:U5 snRNA binding"/>
    <property type="evidence" value="ECO:0007669"/>
    <property type="project" value="TreeGrafter"/>
</dbReference>
<dbReference type="InterPro" id="IPR000640">
    <property type="entry name" value="EFG_V-like"/>
</dbReference>
<dbReference type="Pfam" id="PF00009">
    <property type="entry name" value="GTP_EFTU"/>
    <property type="match status" value="1"/>
</dbReference>
<keyword evidence="9" id="KW-0342">GTP-binding</keyword>
<dbReference type="Gene3D" id="3.30.70.870">
    <property type="entry name" value="Elongation Factor G (Translational Gtpase), domain 3"/>
    <property type="match status" value="1"/>
</dbReference>
<dbReference type="InterPro" id="IPR031157">
    <property type="entry name" value="G_TR_CS"/>
</dbReference>
<dbReference type="Gene3D" id="2.40.30.10">
    <property type="entry name" value="Translation factors"/>
    <property type="match status" value="1"/>
</dbReference>
<feature type="domain" description="Tr-type G" evidence="16">
    <location>
        <begin position="134"/>
        <end position="424"/>
    </location>
</feature>
<evidence type="ECO:0000256" key="1">
    <source>
        <dbReference type="ARBA" id="ARBA00004123"/>
    </source>
</evidence>
<evidence type="ECO:0000256" key="2">
    <source>
        <dbReference type="ARBA" id="ARBA00004496"/>
    </source>
</evidence>
<dbReference type="InterPro" id="IPR005517">
    <property type="entry name" value="Transl_elong_EFG/EF2_IV"/>
</dbReference>
<dbReference type="GO" id="GO:0046540">
    <property type="term" value="C:U4/U6 x U5 tri-snRNP complex"/>
    <property type="evidence" value="ECO:0007669"/>
    <property type="project" value="TreeGrafter"/>
</dbReference>
<sequence>MDNLYDEFGNFIGEEVESEDASETGAKAGIEADNYVYDDDVEESGGIAGEEEYMEIDDTPSNAVVLHEDKQYYPTAQQIYGEDVETRVEEEDAQPLSEPIIAPIEQKKFSIEEVDLPPVFFEREFMTDLMNFPEQTRNVALAGHLHHGKTSFMDMLVMETHDIAEKLDKRSGRKRDEKLRYTDTHTLERERGISIKSSPMSLILQSGKSKSHLVTLIDTPGHVNFVDEVAVALRLVDGVCLVVDVVEGVQVNTEQIIKHAVLEDIPLTLIINKMDRLILELKLPPKDAYFKLKHVIEEVNTIITNTSPTKAAEKRISPEKGNVLFSCTDLGWCFTLPSFAKMYTDAYGDVNADEFARRLWGDVYFNPKKRSFTRKPVEDGALRSFVHFVLEPIYKLFTHCISDSSEDLKPILASLNIQLKPRQYKADARDILKAVCHQFFGPSTGFVDMIVRHVPSPVAGADRLLERAYSGPLDTKIAGSMKACNQNGPLVIHVTKLFSTSDAKSFYSFGRVLSGIARPGMAVRVLGEGYSLDDEEDMSTATVEQVFIGETRYNIPTDGVPAGNLVLLSGVDNSIVKSATIVAPKFEDGEDAYVFRPVTHFTESVLKVAVEPINPSELPKMLDGLRKVQKSYPLIETKVEESGEHVILGTGELYMDCVLHDLRRLYADMDIKVSDPVTRFCETVVETSATKCYAVTPNKKNKITMVAEQLEKGIATDIEKGAVKMRDPIRRTAKFFEENHGWDKLAARSVWAFGPDDMGPNILQDDTLPTEVDKKLLNTVKESIRQGFSWATREGPLCEEPIRNTKFKVTDVLLAGEAIFRGGGQIIPTSRRACYSSFLMASPRLMEPVYAVSVTGPEDSHTEVYNVLSRRRGHVLSDGPVAGTPLYRVNGLIPVIDSFGFETDLRIKTQGSSMVSLVFDNWSIVPGDPLDREQIIRPLQPASAQATARDFVLKTRRRKGLSEDVSVKTFLEPEFYQSLMESGMLGDA</sequence>
<accession>A0A167C197</accession>
<feature type="region of interest" description="Disordered" evidence="15">
    <location>
        <begin position="1"/>
        <end position="25"/>
    </location>
</feature>
<dbReference type="PANTHER" id="PTHR42908">
    <property type="entry name" value="TRANSLATION ELONGATION FACTOR-RELATED"/>
    <property type="match status" value="1"/>
</dbReference>
<keyword evidence="8" id="KW-0648">Protein biosynthesis</keyword>
<dbReference type="InterPro" id="IPR035647">
    <property type="entry name" value="EFG_III/V"/>
</dbReference>
<dbReference type="CDD" id="cd04098">
    <property type="entry name" value="eEF2_C_snRNP"/>
    <property type="match status" value="1"/>
</dbReference>
<keyword evidence="5" id="KW-0507">mRNA processing</keyword>
<dbReference type="GO" id="GO:0005829">
    <property type="term" value="C:cytosol"/>
    <property type="evidence" value="ECO:0007669"/>
    <property type="project" value="TreeGrafter"/>
</dbReference>
<evidence type="ECO:0000256" key="5">
    <source>
        <dbReference type="ARBA" id="ARBA00022664"/>
    </source>
</evidence>
<keyword evidence="7" id="KW-0547">Nucleotide-binding</keyword>
<dbReference type="InterPro" id="IPR000795">
    <property type="entry name" value="T_Tr_GTP-bd_dom"/>
</dbReference>
<evidence type="ECO:0000256" key="15">
    <source>
        <dbReference type="SAM" id="MobiDB-lite"/>
    </source>
</evidence>
<dbReference type="InterPro" id="IPR020568">
    <property type="entry name" value="Ribosomal_Su5_D2-typ_SF"/>
</dbReference>
<evidence type="ECO:0000256" key="11">
    <source>
        <dbReference type="ARBA" id="ARBA00023242"/>
    </source>
</evidence>
<dbReference type="PANTHER" id="PTHR42908:SF6">
    <property type="entry name" value="116 KDA U5 SMALL NUCLEAR RIBONUCLEOPROTEIN COMPONENT"/>
    <property type="match status" value="1"/>
</dbReference>
<keyword evidence="17" id="KW-0687">Ribonucleoprotein</keyword>
<dbReference type="Gene3D" id="3.90.1430.10">
    <property type="entry name" value="Yeast translation eEF2 (G' domain)"/>
    <property type="match status" value="1"/>
</dbReference>
<dbReference type="Pfam" id="PF00679">
    <property type="entry name" value="EFG_C"/>
    <property type="match status" value="1"/>
</dbReference>
<dbReference type="InterPro" id="IPR027417">
    <property type="entry name" value="P-loop_NTPase"/>
</dbReference>
<dbReference type="InterPro" id="IPR005225">
    <property type="entry name" value="Small_GTP-bd"/>
</dbReference>
<evidence type="ECO:0000256" key="8">
    <source>
        <dbReference type="ARBA" id="ARBA00022917"/>
    </source>
</evidence>
<protein>
    <recommendedName>
        <fullName evidence="4">116 kDa U5 small nuclear ribonucleoprotein component</fullName>
    </recommendedName>
    <alternativeName>
        <fullName evidence="3">Elongation factor 2</fullName>
    </alternativeName>
    <alternativeName>
        <fullName evidence="13">U5 snRNP-specific protein, 116 kDa</fullName>
    </alternativeName>
</protein>
<dbReference type="CDD" id="cd04090">
    <property type="entry name" value="EF2_II_snRNP"/>
    <property type="match status" value="1"/>
</dbReference>
<dbReference type="FunFam" id="3.30.70.870:FF:000002">
    <property type="entry name" value="Translation elongation factor 2"/>
    <property type="match status" value="1"/>
</dbReference>
<dbReference type="InterPro" id="IPR041095">
    <property type="entry name" value="EFG_II"/>
</dbReference>
<dbReference type="SUPFAM" id="SSF54980">
    <property type="entry name" value="EF-G C-terminal domain-like"/>
    <property type="match status" value="2"/>
</dbReference>
<dbReference type="CDD" id="cd01683">
    <property type="entry name" value="EF2_IV_snRNP"/>
    <property type="match status" value="1"/>
</dbReference>
<dbReference type="STRING" id="1081105.A0A167C197"/>
<dbReference type="InterPro" id="IPR014721">
    <property type="entry name" value="Ribsml_uS5_D2-typ_fold_subgr"/>
</dbReference>
<evidence type="ECO:0000256" key="12">
    <source>
        <dbReference type="ARBA" id="ARBA00024731"/>
    </source>
</evidence>
<keyword evidence="6" id="KW-0747">Spliceosome</keyword>
<evidence type="ECO:0000256" key="6">
    <source>
        <dbReference type="ARBA" id="ARBA00022728"/>
    </source>
</evidence>
<dbReference type="SMART" id="SM00838">
    <property type="entry name" value="EFG_C"/>
    <property type="match status" value="1"/>
</dbReference>
<dbReference type="Gene3D" id="3.30.70.240">
    <property type="match status" value="1"/>
</dbReference>
<comment type="function">
    <text evidence="12">Catalyzes the GTP-dependent ribosomal translocation step during translation elongation. During this step, the ribosome changes from the pre-translocational (PRE) to the post-translocational (POST) state as the newly formed A-site-bound peptidyl-tRNA and P-site-bound deacylated tRNA move to the P and E sites, respectively. Catalyzes the coordinated movement of the two tRNA molecules, the mRNA and conformational changes in the ribosome.</text>
</comment>
<dbReference type="SUPFAM" id="SSF50447">
    <property type="entry name" value="Translation proteins"/>
    <property type="match status" value="1"/>
</dbReference>
<dbReference type="GO" id="GO:0071007">
    <property type="term" value="C:U2-type catalytic step 2 spliceosome"/>
    <property type="evidence" value="ECO:0007669"/>
    <property type="project" value="TreeGrafter"/>
</dbReference>
<dbReference type="FunFam" id="3.30.230.10:FF:000009">
    <property type="entry name" value="116 kDa U5 small nuclear ribonucleoprotein component"/>
    <property type="match status" value="1"/>
</dbReference>
<dbReference type="FunFam" id="3.40.50.300:FF:001452">
    <property type="entry name" value="U5 small nuclear ribonucleoprotein component"/>
    <property type="match status" value="1"/>
</dbReference>
<comment type="function">
    <text evidence="14">Required for pre-mRNA splicing as component of the spliceosome, including pre-catalytic, catalytic and post-catalytic spliceosomal complexes. Component of the U5 snRNP and the U4/U6-U5 tri-snRNP complex, a building block of the spliceosome. As a component of the minor spliceosome, involved in the splicing of U12-type introns in pre-mRNAs.</text>
</comment>
<evidence type="ECO:0000256" key="3">
    <source>
        <dbReference type="ARBA" id="ARBA00017891"/>
    </source>
</evidence>
<gene>
    <name evidence="17" type="ORF">NOR_05752</name>
</gene>
<reference evidence="17 18" key="1">
    <citation type="journal article" date="2016" name="Genome Biol. Evol.">
        <title>Divergent and convergent evolution of fungal pathogenicity.</title>
        <authorList>
            <person name="Shang Y."/>
            <person name="Xiao G."/>
            <person name="Zheng P."/>
            <person name="Cen K."/>
            <person name="Zhan S."/>
            <person name="Wang C."/>
        </authorList>
    </citation>
    <scope>NUCLEOTIDE SEQUENCE [LARGE SCALE GENOMIC DNA]</scope>
    <source>
        <strain evidence="17 18">RCEF 4871</strain>
    </source>
</reference>
<dbReference type="GO" id="GO:0005525">
    <property type="term" value="F:GTP binding"/>
    <property type="evidence" value="ECO:0007669"/>
    <property type="project" value="UniProtKB-KW"/>
</dbReference>
<dbReference type="PROSITE" id="PS00301">
    <property type="entry name" value="G_TR_1"/>
    <property type="match status" value="1"/>
</dbReference>
<dbReference type="EMBL" id="AZHC01000018">
    <property type="protein sequence ID" value="OAA40664.1"/>
    <property type="molecule type" value="Genomic_DNA"/>
</dbReference>
<dbReference type="NCBIfam" id="TIGR00231">
    <property type="entry name" value="small_GTP"/>
    <property type="match status" value="1"/>
</dbReference>
<evidence type="ECO:0000256" key="9">
    <source>
        <dbReference type="ARBA" id="ARBA00023134"/>
    </source>
</evidence>
<dbReference type="InterPro" id="IPR009000">
    <property type="entry name" value="Transl_B-barrel_sf"/>
</dbReference>
<evidence type="ECO:0000313" key="17">
    <source>
        <dbReference type="EMBL" id="OAA40664.1"/>
    </source>
</evidence>
<name>A0A167C197_METRR</name>
<dbReference type="InterPro" id="IPR044121">
    <property type="entry name" value="Snu114_GTP-bd"/>
</dbReference>
<dbReference type="FunFam" id="3.30.70.240:FF:000004">
    <property type="entry name" value="116 kDa U5 small nuclear ribonucleoprotein"/>
    <property type="match status" value="1"/>
</dbReference>
<dbReference type="Pfam" id="PF03764">
    <property type="entry name" value="EFG_IV"/>
    <property type="match status" value="1"/>
</dbReference>
<keyword evidence="18" id="KW-1185">Reference proteome</keyword>
<evidence type="ECO:0000256" key="4">
    <source>
        <dbReference type="ARBA" id="ARBA00018774"/>
    </source>
</evidence>
<evidence type="ECO:0000256" key="10">
    <source>
        <dbReference type="ARBA" id="ARBA00023187"/>
    </source>
</evidence>
<comment type="caution">
    <text evidence="17">The sequence shown here is derived from an EMBL/GenBank/DDBJ whole genome shotgun (WGS) entry which is preliminary data.</text>
</comment>